<dbReference type="EMBL" id="BDSP01000285">
    <property type="protein sequence ID" value="GAX29084.1"/>
    <property type="molecule type" value="Genomic_DNA"/>
</dbReference>
<evidence type="ECO:0000313" key="4">
    <source>
        <dbReference type="Proteomes" id="UP000198406"/>
    </source>
</evidence>
<protein>
    <submittedName>
        <fullName evidence="3">Uncharacterized protein</fullName>
    </submittedName>
</protein>
<dbReference type="Gene3D" id="1.10.287.1490">
    <property type="match status" value="1"/>
</dbReference>
<sequence length="521" mass="59282">MVNNSNTQGNAAESFEMGILAFGTSVTVTDEVRRSVEKETELLEESIQQLRAKIKTEEKVGEELRRSRLSSGKETRDILQGSTENLSSLHFTVDFLQELHKSFTLELMDPTAEPGADDATKHVHGISLVDIQAEIAEQQRELDTLHEEGLTHVQSLSLLKEKKAAVTEEMEALKSRIVDDKLEEQNTEWDAKIRLAKQELDNEMNRRSSLIASLEDAKQQNDALEQEKGKLLAELNENTDALQAEQEAREKHRSEMEKEKLDKQVVLQRLNAERSSNASRIAELKAHLEEAKKLVDLREGLKTKREAARATRLELHNEKKTLEIELASIKELAAKAKAEDFMVEESMREVDVLRQQNDETQAKQVLPGEREYESLLQQEIELKSLLGDAQNDPTFIDLKITIDNLQQRLDDVKKECSEYSAEQEKKKMEKDELDAKAESHQNSISAEIQGLQEELSAVQEDNAEVENSINGLRRKIHDKSGGKELALLKQKLRIYQQGADLLKLTAKKEKRILNHDSDHFD</sequence>
<keyword evidence="4" id="KW-1185">Reference proteome</keyword>
<reference evidence="3 4" key="1">
    <citation type="journal article" date="2015" name="Plant Cell">
        <title>Oil accumulation by the oleaginous diatom Fistulifera solaris as revealed by the genome and transcriptome.</title>
        <authorList>
            <person name="Tanaka T."/>
            <person name="Maeda Y."/>
            <person name="Veluchamy A."/>
            <person name="Tanaka M."/>
            <person name="Abida H."/>
            <person name="Marechal E."/>
            <person name="Bowler C."/>
            <person name="Muto M."/>
            <person name="Sunaga Y."/>
            <person name="Tanaka M."/>
            <person name="Yoshino T."/>
            <person name="Taniguchi T."/>
            <person name="Fukuda Y."/>
            <person name="Nemoto M."/>
            <person name="Matsumoto M."/>
            <person name="Wong P.S."/>
            <person name="Aburatani S."/>
            <person name="Fujibuchi W."/>
        </authorList>
    </citation>
    <scope>NUCLEOTIDE SEQUENCE [LARGE SCALE GENOMIC DNA]</scope>
    <source>
        <strain evidence="3 4">JPCC DA0580</strain>
    </source>
</reference>
<evidence type="ECO:0000313" key="3">
    <source>
        <dbReference type="EMBL" id="GAX29084.1"/>
    </source>
</evidence>
<name>A0A1Z5KRY5_FISSO</name>
<comment type="caution">
    <text evidence="3">The sequence shown here is derived from an EMBL/GenBank/DDBJ whole genome shotgun (WGS) entry which is preliminary data.</text>
</comment>
<evidence type="ECO:0000256" key="1">
    <source>
        <dbReference type="SAM" id="Coils"/>
    </source>
</evidence>
<dbReference type="AlphaFoldDB" id="A0A1Z5KRY5"/>
<feature type="coiled-coil region" evidence="1">
    <location>
        <begin position="128"/>
        <end position="273"/>
    </location>
</feature>
<accession>A0A1Z5KRY5</accession>
<keyword evidence="1" id="KW-0175">Coiled coil</keyword>
<dbReference type="InParanoid" id="A0A1Z5KRY5"/>
<feature type="compositionally biased region" description="Basic and acidic residues" evidence="2">
    <location>
        <begin position="420"/>
        <end position="439"/>
    </location>
</feature>
<proteinExistence type="predicted"/>
<feature type="coiled-coil region" evidence="1">
    <location>
        <begin position="305"/>
        <end position="363"/>
    </location>
</feature>
<feature type="region of interest" description="Disordered" evidence="2">
    <location>
        <begin position="420"/>
        <end position="442"/>
    </location>
</feature>
<gene>
    <name evidence="3" type="ORF">FisN_7Hh322</name>
</gene>
<dbReference type="Proteomes" id="UP000198406">
    <property type="component" value="Unassembled WGS sequence"/>
</dbReference>
<feature type="coiled-coil region" evidence="1">
    <location>
        <begin position="33"/>
        <end position="67"/>
    </location>
</feature>
<organism evidence="3 4">
    <name type="scientific">Fistulifera solaris</name>
    <name type="common">Oleaginous diatom</name>
    <dbReference type="NCBI Taxonomy" id="1519565"/>
    <lineage>
        <taxon>Eukaryota</taxon>
        <taxon>Sar</taxon>
        <taxon>Stramenopiles</taxon>
        <taxon>Ochrophyta</taxon>
        <taxon>Bacillariophyta</taxon>
        <taxon>Bacillariophyceae</taxon>
        <taxon>Bacillariophycidae</taxon>
        <taxon>Naviculales</taxon>
        <taxon>Naviculaceae</taxon>
        <taxon>Fistulifera</taxon>
    </lineage>
</organism>
<evidence type="ECO:0000256" key="2">
    <source>
        <dbReference type="SAM" id="MobiDB-lite"/>
    </source>
</evidence>